<comment type="caution">
    <text evidence="1">The sequence shown here is derived from an EMBL/GenBank/DDBJ whole genome shotgun (WGS) entry which is preliminary data.</text>
</comment>
<name>A0AA39JCK8_9AGAR</name>
<organism evidence="1 2">
    <name type="scientific">Armillaria borealis</name>
    <dbReference type="NCBI Taxonomy" id="47425"/>
    <lineage>
        <taxon>Eukaryota</taxon>
        <taxon>Fungi</taxon>
        <taxon>Dikarya</taxon>
        <taxon>Basidiomycota</taxon>
        <taxon>Agaricomycotina</taxon>
        <taxon>Agaricomycetes</taxon>
        <taxon>Agaricomycetidae</taxon>
        <taxon>Agaricales</taxon>
        <taxon>Marasmiineae</taxon>
        <taxon>Physalacriaceae</taxon>
        <taxon>Armillaria</taxon>
    </lineage>
</organism>
<dbReference type="AlphaFoldDB" id="A0AA39JCK8"/>
<dbReference type="Proteomes" id="UP001175226">
    <property type="component" value="Unassembled WGS sequence"/>
</dbReference>
<evidence type="ECO:0000313" key="2">
    <source>
        <dbReference type="Proteomes" id="UP001175226"/>
    </source>
</evidence>
<sequence>MTETVRAIDVPFGWIVGPSELQIHLFRPYVVENRARFLDRKTHAFVVGLKEHPEDAAALQEDFREMVDMLNSNYMILCGHDLLGSDYRASRIMETFKQVAATSYVGIPLNFQSFWLSYLHLLVKVATAEEVMAMHAECSGPFWAAMVGEMMGASDKVVGDMVGATAVRTWSLFGCQRSKCNRCRSMKFVCLETGDIEEPRCRLCCIEDLRCSEVEAEAVRLQEYQSLGYTVAGIERLYQQQQPFRLAHFPPYGMRTNAFPPGYIVGTDSLQIHLFIPDVSRERAYAAHGKLQGLVEVVSQKLQNIAALQDDVHIFLNAMKGNYTILCGHEFLGECPPLDVMDGATKEQMVEMHFNCPKPLWVAMVAETMGQSHLLTHTIIGQAAVGDWSIFARVKEVSAVHSSTNVGPASSEAQFVLEGSTNSETSMQI</sequence>
<gene>
    <name evidence="1" type="ORF">EV421DRAFT_1737361</name>
</gene>
<proteinExistence type="predicted"/>
<reference evidence="1" key="1">
    <citation type="submission" date="2023-06" db="EMBL/GenBank/DDBJ databases">
        <authorList>
            <consortium name="Lawrence Berkeley National Laboratory"/>
            <person name="Ahrendt S."/>
            <person name="Sahu N."/>
            <person name="Indic B."/>
            <person name="Wong-Bajracharya J."/>
            <person name="Merenyi Z."/>
            <person name="Ke H.-M."/>
            <person name="Monk M."/>
            <person name="Kocsube S."/>
            <person name="Drula E."/>
            <person name="Lipzen A."/>
            <person name="Balint B."/>
            <person name="Henrissat B."/>
            <person name="Andreopoulos B."/>
            <person name="Martin F.M."/>
            <person name="Harder C.B."/>
            <person name="Rigling D."/>
            <person name="Ford K.L."/>
            <person name="Foster G.D."/>
            <person name="Pangilinan J."/>
            <person name="Papanicolaou A."/>
            <person name="Barry K."/>
            <person name="LaButti K."/>
            <person name="Viragh M."/>
            <person name="Koriabine M."/>
            <person name="Yan M."/>
            <person name="Riley R."/>
            <person name="Champramary S."/>
            <person name="Plett K.L."/>
            <person name="Tsai I.J."/>
            <person name="Slot J."/>
            <person name="Sipos G."/>
            <person name="Plett J."/>
            <person name="Nagy L.G."/>
            <person name="Grigoriev I.V."/>
        </authorList>
    </citation>
    <scope>NUCLEOTIDE SEQUENCE</scope>
    <source>
        <strain evidence="1">FPL87.14</strain>
    </source>
</reference>
<evidence type="ECO:0000313" key="1">
    <source>
        <dbReference type="EMBL" id="KAK0440290.1"/>
    </source>
</evidence>
<accession>A0AA39JCK8</accession>
<keyword evidence="2" id="KW-1185">Reference proteome</keyword>
<protein>
    <submittedName>
        <fullName evidence="1">Uncharacterized protein</fullName>
    </submittedName>
</protein>
<dbReference type="EMBL" id="JAUEPT010000034">
    <property type="protein sequence ID" value="KAK0440290.1"/>
    <property type="molecule type" value="Genomic_DNA"/>
</dbReference>